<accession>A0AA38TJN5</accession>
<keyword evidence="1" id="KW-1133">Transmembrane helix</keyword>
<dbReference type="PANTHER" id="PTHR31672:SF13">
    <property type="entry name" value="F-BOX PROTEIN CPR30-LIKE"/>
    <property type="match status" value="1"/>
</dbReference>
<dbReference type="InterPro" id="IPR017451">
    <property type="entry name" value="F-box-assoc_interact_dom"/>
</dbReference>
<gene>
    <name evidence="3" type="ORF">OSB04_007299</name>
</gene>
<dbReference type="InterPro" id="IPR006527">
    <property type="entry name" value="F-box-assoc_dom_typ1"/>
</dbReference>
<keyword evidence="4" id="KW-1185">Reference proteome</keyword>
<feature type="domain" description="F-box" evidence="2">
    <location>
        <begin position="30"/>
        <end position="77"/>
    </location>
</feature>
<keyword evidence="1" id="KW-0472">Membrane</keyword>
<dbReference type="Pfam" id="PF07734">
    <property type="entry name" value="FBA_1"/>
    <property type="match status" value="1"/>
</dbReference>
<evidence type="ECO:0000313" key="3">
    <source>
        <dbReference type="EMBL" id="KAJ9562139.1"/>
    </source>
</evidence>
<dbReference type="EMBL" id="JARYMX010000002">
    <property type="protein sequence ID" value="KAJ9562139.1"/>
    <property type="molecule type" value="Genomic_DNA"/>
</dbReference>
<dbReference type="PROSITE" id="PS50181">
    <property type="entry name" value="FBOX"/>
    <property type="match status" value="1"/>
</dbReference>
<dbReference type="AlphaFoldDB" id="A0AA38TJN5"/>
<organism evidence="3 4">
    <name type="scientific">Centaurea solstitialis</name>
    <name type="common">yellow star-thistle</name>
    <dbReference type="NCBI Taxonomy" id="347529"/>
    <lineage>
        <taxon>Eukaryota</taxon>
        <taxon>Viridiplantae</taxon>
        <taxon>Streptophyta</taxon>
        <taxon>Embryophyta</taxon>
        <taxon>Tracheophyta</taxon>
        <taxon>Spermatophyta</taxon>
        <taxon>Magnoliopsida</taxon>
        <taxon>eudicotyledons</taxon>
        <taxon>Gunneridae</taxon>
        <taxon>Pentapetalae</taxon>
        <taxon>asterids</taxon>
        <taxon>campanulids</taxon>
        <taxon>Asterales</taxon>
        <taxon>Asteraceae</taxon>
        <taxon>Carduoideae</taxon>
        <taxon>Cardueae</taxon>
        <taxon>Centaureinae</taxon>
        <taxon>Centaurea</taxon>
    </lineage>
</organism>
<proteinExistence type="predicted"/>
<sequence length="384" mass="44066">MAYNNDDKRRKAVCGIVAEPTTKQTKIHESMENTNIPDEVLDNILSRLSPKPLMRFRCASKHWNRLITDLNSRSRRMILLCYGRTHLYAFDPKHQNTVKLTYPFEHQIYKFSIIGTLLGIVLLLLEENIVGPRIFILYNPLTRATKKLPGLPRPCCVTAAIGSIYGFSHGNIVTAQGFCFCPSSNNRCYNRKVFSFDVFSLKNGSWTTRKAAGGYQFVDKVGMSLNGFLHWIVLWPCDDKFKIMVLDVMKMVVTHMDGPCLTKQWYNPPSSVLGTLHGRLCMSIIWRNGFDVWVKEQSKWSKQYSIELPLYRYGRENDRDVCILEEGKILVKCGGSNQIIMCHVSEGYYEVFKCASEIRLANNYKGKPFEYVESLFSPSDICNV</sequence>
<comment type="caution">
    <text evidence="3">The sequence shown here is derived from an EMBL/GenBank/DDBJ whole genome shotgun (WGS) entry which is preliminary data.</text>
</comment>
<dbReference type="Gene3D" id="1.20.1280.50">
    <property type="match status" value="1"/>
</dbReference>
<evidence type="ECO:0000313" key="4">
    <source>
        <dbReference type="Proteomes" id="UP001172457"/>
    </source>
</evidence>
<feature type="transmembrane region" description="Helical" evidence="1">
    <location>
        <begin position="108"/>
        <end position="125"/>
    </location>
</feature>
<dbReference type="SUPFAM" id="SSF81383">
    <property type="entry name" value="F-box domain"/>
    <property type="match status" value="1"/>
</dbReference>
<dbReference type="PANTHER" id="PTHR31672">
    <property type="entry name" value="BNACNNG10540D PROTEIN"/>
    <property type="match status" value="1"/>
</dbReference>
<dbReference type="CDD" id="cd22157">
    <property type="entry name" value="F-box_AtFBW1-like"/>
    <property type="match status" value="1"/>
</dbReference>
<reference evidence="3" key="1">
    <citation type="submission" date="2023-03" db="EMBL/GenBank/DDBJ databases">
        <title>Chromosome-scale reference genome and RAD-based genetic map of yellow starthistle (Centaurea solstitialis) reveal putative structural variation and QTLs associated with invader traits.</title>
        <authorList>
            <person name="Reatini B."/>
            <person name="Cang F.A."/>
            <person name="Jiang Q."/>
            <person name="Mckibben M.T.W."/>
            <person name="Barker M.S."/>
            <person name="Rieseberg L.H."/>
            <person name="Dlugosch K.M."/>
        </authorList>
    </citation>
    <scope>NUCLEOTIDE SEQUENCE</scope>
    <source>
        <strain evidence="3">CAN-66</strain>
        <tissue evidence="3">Leaf</tissue>
    </source>
</reference>
<dbReference type="NCBIfam" id="TIGR01640">
    <property type="entry name" value="F_box_assoc_1"/>
    <property type="match status" value="1"/>
</dbReference>
<dbReference type="SMART" id="SM00256">
    <property type="entry name" value="FBOX"/>
    <property type="match status" value="1"/>
</dbReference>
<dbReference type="Pfam" id="PF00646">
    <property type="entry name" value="F-box"/>
    <property type="match status" value="1"/>
</dbReference>
<dbReference type="Proteomes" id="UP001172457">
    <property type="component" value="Chromosome 2"/>
</dbReference>
<dbReference type="InterPro" id="IPR050796">
    <property type="entry name" value="SCF_F-box_component"/>
</dbReference>
<protein>
    <recommendedName>
        <fullName evidence="2">F-box domain-containing protein</fullName>
    </recommendedName>
</protein>
<evidence type="ECO:0000259" key="2">
    <source>
        <dbReference type="PROSITE" id="PS50181"/>
    </source>
</evidence>
<name>A0AA38TJN5_9ASTR</name>
<evidence type="ECO:0000256" key="1">
    <source>
        <dbReference type="SAM" id="Phobius"/>
    </source>
</evidence>
<keyword evidence="1" id="KW-0812">Transmembrane</keyword>
<dbReference type="InterPro" id="IPR036047">
    <property type="entry name" value="F-box-like_dom_sf"/>
</dbReference>
<dbReference type="InterPro" id="IPR001810">
    <property type="entry name" value="F-box_dom"/>
</dbReference>